<feature type="region of interest" description="Disordered" evidence="7">
    <location>
        <begin position="138"/>
        <end position="169"/>
    </location>
</feature>
<dbReference type="Pfam" id="PF02879">
    <property type="entry name" value="PGM_PMM_II"/>
    <property type="match status" value="1"/>
</dbReference>
<dbReference type="NCBIfam" id="NF007088">
    <property type="entry name" value="PRK09542.1"/>
    <property type="match status" value="1"/>
</dbReference>
<feature type="compositionally biased region" description="Low complexity" evidence="7">
    <location>
        <begin position="140"/>
        <end position="149"/>
    </location>
</feature>
<evidence type="ECO:0000259" key="9">
    <source>
        <dbReference type="Pfam" id="PF02878"/>
    </source>
</evidence>
<evidence type="ECO:0000313" key="13">
    <source>
        <dbReference type="Proteomes" id="UP001243364"/>
    </source>
</evidence>
<dbReference type="RefSeq" id="WP_307043454.1">
    <property type="nucleotide sequence ID" value="NZ_JAUSYA010000001.1"/>
</dbReference>
<dbReference type="InterPro" id="IPR005845">
    <property type="entry name" value="A-D-PHexomutase_a/b/a-II"/>
</dbReference>
<dbReference type="InterPro" id="IPR005841">
    <property type="entry name" value="Alpha-D-phosphohexomutase_SF"/>
</dbReference>
<dbReference type="InterPro" id="IPR016055">
    <property type="entry name" value="A-D-PHexomutase_a/b/a-I/II/III"/>
</dbReference>
<dbReference type="SUPFAM" id="SSF53738">
    <property type="entry name" value="Phosphoglucomutase, first 3 domains"/>
    <property type="match status" value="3"/>
</dbReference>
<evidence type="ECO:0000259" key="10">
    <source>
        <dbReference type="Pfam" id="PF02879"/>
    </source>
</evidence>
<keyword evidence="13" id="KW-1185">Reference proteome</keyword>
<feature type="compositionally biased region" description="Low complexity" evidence="7">
    <location>
        <begin position="156"/>
        <end position="165"/>
    </location>
</feature>
<dbReference type="InterPro" id="IPR005846">
    <property type="entry name" value="A-D-PHexomutase_a/b/a-III"/>
</dbReference>
<dbReference type="EMBL" id="JAUSYA010000001">
    <property type="protein sequence ID" value="MDQ0684230.1"/>
    <property type="molecule type" value="Genomic_DNA"/>
</dbReference>
<keyword evidence="4" id="KW-0479">Metal-binding</keyword>
<organism evidence="12 13">
    <name type="scientific">Streptomyces achromogenes</name>
    <dbReference type="NCBI Taxonomy" id="67255"/>
    <lineage>
        <taxon>Bacteria</taxon>
        <taxon>Bacillati</taxon>
        <taxon>Actinomycetota</taxon>
        <taxon>Actinomycetes</taxon>
        <taxon>Kitasatosporales</taxon>
        <taxon>Streptomycetaceae</taxon>
        <taxon>Streptomyces</taxon>
    </lineage>
</organism>
<proteinExistence type="inferred from homology"/>
<dbReference type="InterPro" id="IPR005844">
    <property type="entry name" value="A-D-PHexomutase_a/b/a-I"/>
</dbReference>
<evidence type="ECO:0000256" key="6">
    <source>
        <dbReference type="ARBA" id="ARBA00023235"/>
    </source>
</evidence>
<comment type="similarity">
    <text evidence="2">Belongs to the phosphohexose mutase family.</text>
</comment>
<keyword evidence="5" id="KW-0460">Magnesium</keyword>
<feature type="domain" description="Alpha-D-phosphohexomutase C-terminal" evidence="8">
    <location>
        <begin position="396"/>
        <end position="469"/>
    </location>
</feature>
<accession>A0ABU0Q0P0</accession>
<dbReference type="PANTHER" id="PTHR43771">
    <property type="entry name" value="PHOSPHOMANNOMUTASE"/>
    <property type="match status" value="1"/>
</dbReference>
<dbReference type="PRINTS" id="PR00509">
    <property type="entry name" value="PGMPMM"/>
</dbReference>
<keyword evidence="6 12" id="KW-0413">Isomerase</keyword>
<sequence>MAADLSQIVKAYDVRGLVPDQWDESLAELFGAAFAQVTGARAIVVGHDMRPSSPGLTDAFSRGAAARGVDVTHIGLCSTDQLYYASGALNLPGAMFTASHNPARYNGIKLCRAGAAPVGQGTGLTEIRELVERWTDADADPGADFGAQRPARDAAPRPGTAADPPQGTITRADTLNDYAAHLRALVDLTGIRPLTVVVDAGNGMGGHTVPTVFEGLPLTLVPLYFELDGTFPNHEANPLDPANLVDLQKRVREVGADLGLAFDGDADRCFVVDERGEPVSPSAITALVAIRELARNGGMGTVIHNLITSWSVPEAVKENGGTPVRTRVGHSFIKAEMAHSGAIFGGEHSAHYYFKDFWNADTGMLAALHVLAALGGQAGPLSSLVAEYDRYSGSGEINSTVTDQAGRIAAIKAAYGPREDVTLDELDGLTVSSADWWFNVRPSNTEPLLRLNAEARDEQTMTRIRDEALRIIRA</sequence>
<reference evidence="12 13" key="1">
    <citation type="submission" date="2023-07" db="EMBL/GenBank/DDBJ databases">
        <title>Comparative genomics of wheat-associated soil bacteria to identify genetic determinants of phenazine resistance.</title>
        <authorList>
            <person name="Mouncey N."/>
        </authorList>
    </citation>
    <scope>NUCLEOTIDE SEQUENCE [LARGE SCALE GENOMIC DNA]</scope>
    <source>
        <strain evidence="12 13">W4I19-2</strain>
    </source>
</reference>
<name>A0ABU0Q0P0_STRAH</name>
<dbReference type="EC" id="5.4.2.8" evidence="12"/>
<dbReference type="InterPro" id="IPR005843">
    <property type="entry name" value="A-D-PHexomutase_C"/>
</dbReference>
<evidence type="ECO:0000313" key="12">
    <source>
        <dbReference type="EMBL" id="MDQ0684230.1"/>
    </source>
</evidence>
<evidence type="ECO:0000259" key="11">
    <source>
        <dbReference type="Pfam" id="PF02880"/>
    </source>
</evidence>
<feature type="domain" description="Alpha-D-phosphohexomutase alpha/beta/alpha" evidence="11">
    <location>
        <begin position="286"/>
        <end position="391"/>
    </location>
</feature>
<gene>
    <name evidence="12" type="ORF">QFZ56_003193</name>
</gene>
<dbReference type="Pfam" id="PF02878">
    <property type="entry name" value="PGM_PMM_I"/>
    <property type="match status" value="1"/>
</dbReference>
<evidence type="ECO:0000256" key="1">
    <source>
        <dbReference type="ARBA" id="ARBA00001946"/>
    </source>
</evidence>
<dbReference type="Pfam" id="PF02880">
    <property type="entry name" value="PGM_PMM_III"/>
    <property type="match status" value="1"/>
</dbReference>
<evidence type="ECO:0000256" key="4">
    <source>
        <dbReference type="ARBA" id="ARBA00022723"/>
    </source>
</evidence>
<evidence type="ECO:0000256" key="2">
    <source>
        <dbReference type="ARBA" id="ARBA00010231"/>
    </source>
</evidence>
<dbReference type="SUPFAM" id="SSF55957">
    <property type="entry name" value="Phosphoglucomutase, C-terminal domain"/>
    <property type="match status" value="1"/>
</dbReference>
<keyword evidence="3" id="KW-0597">Phosphoprotein</keyword>
<dbReference type="PANTHER" id="PTHR43771:SF1">
    <property type="entry name" value="PHOSPHOMANNOMUTASE"/>
    <property type="match status" value="1"/>
</dbReference>
<evidence type="ECO:0000259" key="8">
    <source>
        <dbReference type="Pfam" id="PF00408"/>
    </source>
</evidence>
<comment type="caution">
    <text evidence="12">The sequence shown here is derived from an EMBL/GenBank/DDBJ whole genome shotgun (WGS) entry which is preliminary data.</text>
</comment>
<dbReference type="Pfam" id="PF00408">
    <property type="entry name" value="PGM_PMM_IV"/>
    <property type="match status" value="1"/>
</dbReference>
<dbReference type="InterPro" id="IPR036900">
    <property type="entry name" value="A-D-PHexomutase_C_sf"/>
</dbReference>
<evidence type="ECO:0000256" key="3">
    <source>
        <dbReference type="ARBA" id="ARBA00022553"/>
    </source>
</evidence>
<dbReference type="Proteomes" id="UP001243364">
    <property type="component" value="Unassembled WGS sequence"/>
</dbReference>
<feature type="domain" description="Alpha-D-phosphohexomutase alpha/beta/alpha" evidence="10">
    <location>
        <begin position="177"/>
        <end position="276"/>
    </location>
</feature>
<evidence type="ECO:0000256" key="5">
    <source>
        <dbReference type="ARBA" id="ARBA00022842"/>
    </source>
</evidence>
<feature type="domain" description="Alpha-D-phosphohexomutase alpha/beta/alpha" evidence="9">
    <location>
        <begin position="7"/>
        <end position="135"/>
    </location>
</feature>
<evidence type="ECO:0000256" key="7">
    <source>
        <dbReference type="SAM" id="MobiDB-lite"/>
    </source>
</evidence>
<dbReference type="GO" id="GO:0004615">
    <property type="term" value="F:phosphomannomutase activity"/>
    <property type="evidence" value="ECO:0007669"/>
    <property type="project" value="UniProtKB-EC"/>
</dbReference>
<protein>
    <submittedName>
        <fullName evidence="12">Phosphomannomutase</fullName>
        <ecNumber evidence="12">5.4.2.8</ecNumber>
    </submittedName>
</protein>
<dbReference type="Gene3D" id="3.40.120.10">
    <property type="entry name" value="Alpha-D-Glucose-1,6-Bisphosphate, subunit A, domain 3"/>
    <property type="match status" value="3"/>
</dbReference>
<comment type="cofactor">
    <cofactor evidence="1">
        <name>Mg(2+)</name>
        <dbReference type="ChEBI" id="CHEBI:18420"/>
    </cofactor>
</comment>
<dbReference type="CDD" id="cd03089">
    <property type="entry name" value="PMM_PGM"/>
    <property type="match status" value="1"/>
</dbReference>
<dbReference type="Gene3D" id="3.30.310.50">
    <property type="entry name" value="Alpha-D-phosphohexomutase, C-terminal domain"/>
    <property type="match status" value="1"/>
</dbReference>